<dbReference type="EMBL" id="JBHPEI010000004">
    <property type="protein sequence ID" value="MFC1799376.1"/>
    <property type="molecule type" value="Genomic_DNA"/>
</dbReference>
<reference evidence="3 4" key="1">
    <citation type="submission" date="2024-09" db="EMBL/GenBank/DDBJ databases">
        <authorList>
            <person name="D'Angelo T."/>
        </authorList>
    </citation>
    <scope>NUCLEOTIDE SEQUENCE [LARGE SCALE GENOMIC DNA]</scope>
    <source>
        <strain evidence="3">SAG AM-311-F02</strain>
    </source>
</reference>
<evidence type="ECO:0000256" key="1">
    <source>
        <dbReference type="SAM" id="SignalP"/>
    </source>
</evidence>
<dbReference type="InterPro" id="IPR007788">
    <property type="entry name" value="QCT"/>
</dbReference>
<dbReference type="Pfam" id="PF05096">
    <property type="entry name" value="Glu_cyclase_2"/>
    <property type="match status" value="1"/>
</dbReference>
<accession>A0ABV6YMU1</accession>
<dbReference type="PANTHER" id="PTHR31270:SF1">
    <property type="entry name" value="GLUTAMINYL-PEPTIDE CYCLOTRANSFERASE"/>
    <property type="match status" value="1"/>
</dbReference>
<evidence type="ECO:0000313" key="3">
    <source>
        <dbReference type="EMBL" id="MFC1799376.1"/>
    </source>
</evidence>
<keyword evidence="1" id="KW-0732">Signal</keyword>
<evidence type="ECO:0000259" key="2">
    <source>
        <dbReference type="Pfam" id="PF13860"/>
    </source>
</evidence>
<comment type="caution">
    <text evidence="3">The sequence shown here is derived from an EMBL/GenBank/DDBJ whole genome shotgun (WGS) entry which is preliminary data.</text>
</comment>
<keyword evidence="4" id="KW-1185">Reference proteome</keyword>
<gene>
    <name evidence="3" type="ORF">ACFL2Z_00480</name>
</gene>
<dbReference type="InterPro" id="IPR025965">
    <property type="entry name" value="FlgD/Vpr_Ig-like"/>
</dbReference>
<dbReference type="Pfam" id="PF13860">
    <property type="entry name" value="FlgD_ig"/>
    <property type="match status" value="1"/>
</dbReference>
<feature type="chain" id="PRO_5046437687" evidence="1">
    <location>
        <begin position="24"/>
        <end position="445"/>
    </location>
</feature>
<protein>
    <submittedName>
        <fullName evidence="3">Glutaminyl-peptide cyclotransferase</fullName>
    </submittedName>
</protein>
<organism evidence="3 4">
    <name type="scientific">Eiseniibacteriota bacterium</name>
    <dbReference type="NCBI Taxonomy" id="2212470"/>
    <lineage>
        <taxon>Bacteria</taxon>
        <taxon>Candidatus Eiseniibacteriota</taxon>
    </lineage>
</organism>
<sequence length="445" mass="48930">MRRLLMALALMLAGLTLTTQSSADVPVYGYDLINTYPHDSAAFTQGLYYKNGYLYEGTGLYGKSSLRKVVPETGTVVMNRQLNSSYFGEGITIRDTLIYQITWREQSGFVYVEHLEFDLIDTFNYPTDGWGLTHDDTSLIMSDGSDMLYHLDPVTFEQIGSVNVTADGSPVTQINEMEMIRGKIYANILYSDLIAVIEPSSGVVEAWLDLSGIGGPSPPGPLNGIAFQPDSLHLYVTGKYWPELYEIWVDPLDYRPEIVETSPWSPVCAYIDSTVTLSVSATDQDPTDSLEYIWSVNGVIDGSAQDSSYEYTGTASTTDTVEVKVSDGILADSTSWIINVEMAGIQDGKEAQAALYQNRPNPFHLATTLRFTAPGGRQSGRVSLTIHDVHGRLVKTLIDSEVTPGEHETVWDGTDEGGKPVSPGIFFSVLKTGRETVSRKMTLLD</sequence>
<dbReference type="SUPFAM" id="SSF63825">
    <property type="entry name" value="YWTD domain"/>
    <property type="match status" value="1"/>
</dbReference>
<dbReference type="Proteomes" id="UP001594288">
    <property type="component" value="Unassembled WGS sequence"/>
</dbReference>
<dbReference type="Gene3D" id="2.60.40.4070">
    <property type="match status" value="1"/>
</dbReference>
<proteinExistence type="predicted"/>
<feature type="signal peptide" evidence="1">
    <location>
        <begin position="1"/>
        <end position="23"/>
    </location>
</feature>
<dbReference type="PANTHER" id="PTHR31270">
    <property type="entry name" value="GLUTAMINYL-PEPTIDE CYCLOTRANSFERASE"/>
    <property type="match status" value="1"/>
</dbReference>
<feature type="domain" description="FlgD/Vpr Ig-like" evidence="2">
    <location>
        <begin position="378"/>
        <end position="425"/>
    </location>
</feature>
<evidence type="ECO:0000313" key="4">
    <source>
        <dbReference type="Proteomes" id="UP001594288"/>
    </source>
</evidence>
<name>A0ABV6YMU1_UNCEI</name>